<dbReference type="Pfam" id="PF09349">
    <property type="entry name" value="OHCU_decarbox"/>
    <property type="match status" value="1"/>
</dbReference>
<dbReference type="GO" id="GO:0051997">
    <property type="term" value="F:2-oxo-4-hydroxy-4-carboxy-5-ureidoimidazoline decarboxylase activity"/>
    <property type="evidence" value="ECO:0007669"/>
    <property type="project" value="UniProtKB-EC"/>
</dbReference>
<gene>
    <name evidence="8" type="primary">uraD</name>
    <name evidence="8" type="ORF">J7W16_15095</name>
</gene>
<keyword evidence="6 8" id="KW-0456">Lyase</keyword>
<dbReference type="InterPro" id="IPR017580">
    <property type="entry name" value="OHCU_decarboxylase-1"/>
</dbReference>
<comment type="catalytic activity">
    <reaction evidence="1">
        <text>5-hydroxy-2-oxo-4-ureido-2,5-dihydro-1H-imidazole-5-carboxylate + H(+) = (S)-allantoin + CO2</text>
        <dbReference type="Rhea" id="RHEA:26301"/>
        <dbReference type="ChEBI" id="CHEBI:15378"/>
        <dbReference type="ChEBI" id="CHEBI:15678"/>
        <dbReference type="ChEBI" id="CHEBI:16526"/>
        <dbReference type="ChEBI" id="CHEBI:58639"/>
        <dbReference type="EC" id="4.1.1.97"/>
    </reaction>
</comment>
<dbReference type="PANTHER" id="PTHR43466">
    <property type="entry name" value="2-OXO-4-HYDROXY-4-CARBOXY-5-UREIDOIMIDAZOLINE DECARBOXYLASE-RELATED"/>
    <property type="match status" value="1"/>
</dbReference>
<dbReference type="InterPro" id="IPR018020">
    <property type="entry name" value="OHCU_decarboxylase"/>
</dbReference>
<dbReference type="AlphaFoldDB" id="A0A940X0X7"/>
<dbReference type="SUPFAM" id="SSF158694">
    <property type="entry name" value="UraD-Like"/>
    <property type="match status" value="1"/>
</dbReference>
<feature type="domain" description="Oxo-4-hydroxy-4-carboxy-5-ureidoimidazoline decarboxylase" evidence="7">
    <location>
        <begin position="8"/>
        <end position="160"/>
    </location>
</feature>
<comment type="caution">
    <text evidence="8">The sequence shown here is derived from an EMBL/GenBank/DDBJ whole genome shotgun (WGS) entry which is preliminary data.</text>
</comment>
<proteinExistence type="predicted"/>
<keyword evidence="5" id="KW-0210">Decarboxylase</keyword>
<dbReference type="GO" id="GO:0006144">
    <property type="term" value="P:purine nucleobase metabolic process"/>
    <property type="evidence" value="ECO:0007669"/>
    <property type="project" value="UniProtKB-KW"/>
</dbReference>
<keyword evidence="4" id="KW-0659">Purine metabolism</keyword>
<dbReference type="Gene3D" id="1.10.3330.10">
    <property type="entry name" value="Oxo-4-hydroxy-4-carboxy-5-ureidoimidazoline decarboxylase"/>
    <property type="match status" value="1"/>
</dbReference>
<protein>
    <recommendedName>
        <fullName evidence="3">2-oxo-4-hydroxy-4-carboxy-5-ureidoimidazoline decarboxylase</fullName>
        <ecNumber evidence="3">4.1.1.97</ecNumber>
    </recommendedName>
</protein>
<dbReference type="EMBL" id="JAGKSQ010000006">
    <property type="protein sequence ID" value="MBP3952449.1"/>
    <property type="molecule type" value="Genomic_DNA"/>
</dbReference>
<evidence type="ECO:0000256" key="1">
    <source>
        <dbReference type="ARBA" id="ARBA00001163"/>
    </source>
</evidence>
<dbReference type="PANTHER" id="PTHR43466:SF1">
    <property type="entry name" value="2-OXO-4-HYDROXY-4-CARBOXY-5-UREIDOIMIDAZOLINE DECARBOXYLASE-RELATED"/>
    <property type="match status" value="1"/>
</dbReference>
<evidence type="ECO:0000256" key="2">
    <source>
        <dbReference type="ARBA" id="ARBA00004754"/>
    </source>
</evidence>
<comment type="pathway">
    <text evidence="2">Purine metabolism; urate degradation; (S)-allantoin from urate: step 3/3.</text>
</comment>
<sequence>MISMAEVNEMSKEEFVKTVGVVFEHSPWVAERTWKHHPFDNANTMYMLLIEEMNKAEEDRQLSLLRSHPDLGTRLEISEASTSEQKGAGLNELTEEEFKKFSRLNHVYVDTFGFPFILAVRGHTKESIQMAMEQRIANTVQEERKTALTEVSKIAKFRLDDMIEQSFVAES</sequence>
<evidence type="ECO:0000259" key="7">
    <source>
        <dbReference type="Pfam" id="PF09349"/>
    </source>
</evidence>
<evidence type="ECO:0000256" key="6">
    <source>
        <dbReference type="ARBA" id="ARBA00023239"/>
    </source>
</evidence>
<evidence type="ECO:0000256" key="3">
    <source>
        <dbReference type="ARBA" id="ARBA00012257"/>
    </source>
</evidence>
<dbReference type="InterPro" id="IPR036778">
    <property type="entry name" value="OHCU_decarboxylase_sf"/>
</dbReference>
<reference evidence="8" key="1">
    <citation type="submission" date="2021-03" db="EMBL/GenBank/DDBJ databases">
        <title>Bacillus suaedae sp. nov., isolated from Suaeda aralocaspica.</title>
        <authorList>
            <person name="Lei R.F.R."/>
        </authorList>
    </citation>
    <scope>NUCLEOTIDE SEQUENCE</scope>
    <source>
        <strain evidence="8">YZJH907-2</strain>
    </source>
</reference>
<evidence type="ECO:0000313" key="9">
    <source>
        <dbReference type="Proteomes" id="UP000678228"/>
    </source>
</evidence>
<evidence type="ECO:0000256" key="5">
    <source>
        <dbReference type="ARBA" id="ARBA00022793"/>
    </source>
</evidence>
<evidence type="ECO:0000256" key="4">
    <source>
        <dbReference type="ARBA" id="ARBA00022631"/>
    </source>
</evidence>
<organism evidence="8 9">
    <name type="scientific">Halalkalibacter suaedae</name>
    <dbReference type="NCBI Taxonomy" id="2822140"/>
    <lineage>
        <taxon>Bacteria</taxon>
        <taxon>Bacillati</taxon>
        <taxon>Bacillota</taxon>
        <taxon>Bacilli</taxon>
        <taxon>Bacillales</taxon>
        <taxon>Bacillaceae</taxon>
        <taxon>Halalkalibacter</taxon>
    </lineage>
</organism>
<evidence type="ECO:0000313" key="8">
    <source>
        <dbReference type="EMBL" id="MBP3952449.1"/>
    </source>
</evidence>
<dbReference type="GO" id="GO:0000255">
    <property type="term" value="P:allantoin metabolic process"/>
    <property type="evidence" value="ECO:0007669"/>
    <property type="project" value="InterPro"/>
</dbReference>
<dbReference type="EC" id="4.1.1.97" evidence="3"/>
<dbReference type="NCBIfam" id="TIGR03164">
    <property type="entry name" value="UHCUDC"/>
    <property type="match status" value="1"/>
</dbReference>
<accession>A0A940X0X7</accession>
<dbReference type="GO" id="GO:0019628">
    <property type="term" value="P:urate catabolic process"/>
    <property type="evidence" value="ECO:0007669"/>
    <property type="project" value="TreeGrafter"/>
</dbReference>
<keyword evidence="9" id="KW-1185">Reference proteome</keyword>
<name>A0A940X0X7_9BACI</name>
<dbReference type="Proteomes" id="UP000678228">
    <property type="component" value="Unassembled WGS sequence"/>
</dbReference>